<dbReference type="AlphaFoldDB" id="A0A8D8JD62"/>
<feature type="region of interest" description="Disordered" evidence="1">
    <location>
        <begin position="119"/>
        <end position="152"/>
    </location>
</feature>
<accession>A0A8D8JD62</accession>
<evidence type="ECO:0000313" key="2">
    <source>
        <dbReference type="EMBL" id="CAG6567001.1"/>
    </source>
</evidence>
<reference evidence="2" key="1">
    <citation type="submission" date="2021-05" db="EMBL/GenBank/DDBJ databases">
        <authorList>
            <person name="Alioto T."/>
            <person name="Alioto T."/>
            <person name="Gomez Garrido J."/>
        </authorList>
    </citation>
    <scope>NUCLEOTIDE SEQUENCE</scope>
</reference>
<evidence type="ECO:0000256" key="1">
    <source>
        <dbReference type="SAM" id="MobiDB-lite"/>
    </source>
</evidence>
<dbReference type="EMBL" id="HBUE01171847">
    <property type="protein sequence ID" value="CAG6515502.1"/>
    <property type="molecule type" value="Transcribed_RNA"/>
</dbReference>
<proteinExistence type="predicted"/>
<feature type="compositionally biased region" description="Basic and acidic residues" evidence="1">
    <location>
        <begin position="119"/>
        <end position="134"/>
    </location>
</feature>
<sequence length="152" mass="17996">MFAVDLGQRLVYVASAERLLQNTFRHFRFRVRGKIRNPFRHRRQVARTRSPNHVVNLPVLGKLLINRRHHRNRDARSDRTAPLALPEVTVFGRLQHAHRSLLQHADNQRNLVGDVQHRERDLPPSFDHGHGGRVDRRKYQRRDAWHGQLGKR</sequence>
<organism evidence="2">
    <name type="scientific">Culex pipiens</name>
    <name type="common">House mosquito</name>
    <dbReference type="NCBI Taxonomy" id="7175"/>
    <lineage>
        <taxon>Eukaryota</taxon>
        <taxon>Metazoa</taxon>
        <taxon>Ecdysozoa</taxon>
        <taxon>Arthropoda</taxon>
        <taxon>Hexapoda</taxon>
        <taxon>Insecta</taxon>
        <taxon>Pterygota</taxon>
        <taxon>Neoptera</taxon>
        <taxon>Endopterygota</taxon>
        <taxon>Diptera</taxon>
        <taxon>Nematocera</taxon>
        <taxon>Culicoidea</taxon>
        <taxon>Culicidae</taxon>
        <taxon>Culicinae</taxon>
        <taxon>Culicini</taxon>
        <taxon>Culex</taxon>
        <taxon>Culex</taxon>
    </lineage>
</organism>
<dbReference type="EMBL" id="HBUE01277297">
    <property type="protein sequence ID" value="CAG6567001.1"/>
    <property type="molecule type" value="Transcribed_RNA"/>
</dbReference>
<name>A0A8D8JD62_CULPI</name>
<protein>
    <submittedName>
        <fullName evidence="2">(northern house mosquito) hypothetical protein</fullName>
    </submittedName>
</protein>